<comment type="caution">
    <text evidence="3">The sequence shown here is derived from an EMBL/GenBank/DDBJ whole genome shotgun (WGS) entry which is preliminary data.</text>
</comment>
<keyword evidence="4" id="KW-1185">Reference proteome</keyword>
<gene>
    <name evidence="3" type="ORF">ACIGXA_32300</name>
</gene>
<sequence>MTAPLTPHDQPPPLPQYPGAEFSGDASKDGRAAFTAELREGALVAVAVAVTGVVLGLLWLWLAPLIPMVSDGKAIYLRDSEGEEAVGADGTFVLLGLAMGAVTAALVFWRRRRGGIGVVLGLAVGGLLGSVLAWRLGVWLGPTSDLIAHAKEVGPKVVFDGPLRLRAKGALVAWPAAAMLVHLCLTSAFGPREPQQPQSWDTSYPAPHPAPHPAPGQGPFAAPPADRNPADRNPADRNPADRNPADRNPADRNPADRNPHVQGSGEQDPWQRGS</sequence>
<organism evidence="3 4">
    <name type="scientific">Streptomyces fildesensis</name>
    <dbReference type="NCBI Taxonomy" id="375757"/>
    <lineage>
        <taxon>Bacteria</taxon>
        <taxon>Bacillati</taxon>
        <taxon>Actinomycetota</taxon>
        <taxon>Actinomycetes</taxon>
        <taxon>Kitasatosporales</taxon>
        <taxon>Streptomycetaceae</taxon>
        <taxon>Streptomyces</taxon>
    </lineage>
</organism>
<keyword evidence="2" id="KW-0812">Transmembrane</keyword>
<feature type="compositionally biased region" description="Low complexity" evidence="1">
    <location>
        <begin position="217"/>
        <end position="227"/>
    </location>
</feature>
<feature type="transmembrane region" description="Helical" evidence="2">
    <location>
        <begin position="90"/>
        <end position="109"/>
    </location>
</feature>
<keyword evidence="2" id="KW-1133">Transmembrane helix</keyword>
<proteinExistence type="predicted"/>
<accession>A0ABW8CFI3</accession>
<keyword evidence="2" id="KW-0472">Membrane</keyword>
<evidence type="ECO:0000256" key="1">
    <source>
        <dbReference type="SAM" id="MobiDB-lite"/>
    </source>
</evidence>
<feature type="transmembrane region" description="Helical" evidence="2">
    <location>
        <begin position="41"/>
        <end position="62"/>
    </location>
</feature>
<name>A0ABW8CFI3_9ACTN</name>
<dbReference type="RefSeq" id="WP_399655924.1">
    <property type="nucleotide sequence ID" value="NZ_JBITYG010000011.1"/>
</dbReference>
<evidence type="ECO:0000313" key="4">
    <source>
        <dbReference type="Proteomes" id="UP001614394"/>
    </source>
</evidence>
<feature type="compositionally biased region" description="Basic and acidic residues" evidence="1">
    <location>
        <begin position="228"/>
        <end position="259"/>
    </location>
</feature>
<dbReference type="Proteomes" id="UP001614394">
    <property type="component" value="Unassembled WGS sequence"/>
</dbReference>
<feature type="transmembrane region" description="Helical" evidence="2">
    <location>
        <begin position="116"/>
        <end position="136"/>
    </location>
</feature>
<feature type="region of interest" description="Disordered" evidence="1">
    <location>
        <begin position="192"/>
        <end position="274"/>
    </location>
</feature>
<evidence type="ECO:0008006" key="5">
    <source>
        <dbReference type="Google" id="ProtNLM"/>
    </source>
</evidence>
<dbReference type="EMBL" id="JBITYG010000011">
    <property type="protein sequence ID" value="MFI9105201.1"/>
    <property type="molecule type" value="Genomic_DNA"/>
</dbReference>
<feature type="region of interest" description="Disordered" evidence="1">
    <location>
        <begin position="1"/>
        <end position="26"/>
    </location>
</feature>
<protein>
    <recommendedName>
        <fullName evidence="5">ABC transporter permease</fullName>
    </recommendedName>
</protein>
<evidence type="ECO:0000313" key="3">
    <source>
        <dbReference type="EMBL" id="MFI9105201.1"/>
    </source>
</evidence>
<reference evidence="3 4" key="1">
    <citation type="submission" date="2024-10" db="EMBL/GenBank/DDBJ databases">
        <title>The Natural Products Discovery Center: Release of the First 8490 Sequenced Strains for Exploring Actinobacteria Biosynthetic Diversity.</title>
        <authorList>
            <person name="Kalkreuter E."/>
            <person name="Kautsar S.A."/>
            <person name="Yang D."/>
            <person name="Bader C.D."/>
            <person name="Teijaro C.N."/>
            <person name="Fluegel L."/>
            <person name="Davis C.M."/>
            <person name="Simpson J.R."/>
            <person name="Lauterbach L."/>
            <person name="Steele A.D."/>
            <person name="Gui C."/>
            <person name="Meng S."/>
            <person name="Li G."/>
            <person name="Viehrig K."/>
            <person name="Ye F."/>
            <person name="Su P."/>
            <person name="Kiefer A.F."/>
            <person name="Nichols A."/>
            <person name="Cepeda A.J."/>
            <person name="Yan W."/>
            <person name="Fan B."/>
            <person name="Jiang Y."/>
            <person name="Adhikari A."/>
            <person name="Zheng C.-J."/>
            <person name="Schuster L."/>
            <person name="Cowan T.M."/>
            <person name="Smanski M.J."/>
            <person name="Chevrette M.G."/>
            <person name="De Carvalho L.P.S."/>
            <person name="Shen B."/>
        </authorList>
    </citation>
    <scope>NUCLEOTIDE SEQUENCE [LARGE SCALE GENOMIC DNA]</scope>
    <source>
        <strain evidence="3 4">NPDC053399</strain>
    </source>
</reference>
<feature type="compositionally biased region" description="Pro residues" evidence="1">
    <location>
        <begin position="206"/>
        <end position="216"/>
    </location>
</feature>
<evidence type="ECO:0000256" key="2">
    <source>
        <dbReference type="SAM" id="Phobius"/>
    </source>
</evidence>